<dbReference type="PANTHER" id="PTHR43798">
    <property type="entry name" value="MONOACYLGLYCEROL LIPASE"/>
    <property type="match status" value="1"/>
</dbReference>
<dbReference type="InterPro" id="IPR000073">
    <property type="entry name" value="AB_hydrolase_1"/>
</dbReference>
<dbReference type="eggNOG" id="COG0596">
    <property type="taxonomic scope" value="Bacteria"/>
</dbReference>
<keyword evidence="2" id="KW-0378">Hydrolase</keyword>
<dbReference type="InterPro" id="IPR029058">
    <property type="entry name" value="AB_hydrolase_fold"/>
</dbReference>
<evidence type="ECO:0000313" key="2">
    <source>
        <dbReference type="EMBL" id="ACQ70692.1"/>
    </source>
</evidence>
<dbReference type="SUPFAM" id="SSF53474">
    <property type="entry name" value="alpha/beta-Hydrolases"/>
    <property type="match status" value="1"/>
</dbReference>
<dbReference type="RefSeq" id="WP_015880251.1">
    <property type="nucleotide sequence ID" value="NC_012673.1"/>
</dbReference>
<evidence type="ECO:0000259" key="1">
    <source>
        <dbReference type="Pfam" id="PF00561"/>
    </source>
</evidence>
<dbReference type="GO" id="GO:0016787">
    <property type="term" value="F:hydrolase activity"/>
    <property type="evidence" value="ECO:0007669"/>
    <property type="project" value="UniProtKB-KW"/>
</dbReference>
<evidence type="ECO:0000313" key="3">
    <source>
        <dbReference type="Proteomes" id="UP000000716"/>
    </source>
</evidence>
<gene>
    <name evidence="2" type="ordered locus">EAT1b_1766</name>
</gene>
<proteinExistence type="predicted"/>
<dbReference type="AlphaFoldDB" id="C4L029"/>
<name>C4L029_EXISA</name>
<organism evidence="2 3">
    <name type="scientific">Exiguobacterium sp. (strain ATCC BAA-1283 / AT1b)</name>
    <dbReference type="NCBI Taxonomy" id="360911"/>
    <lineage>
        <taxon>Bacteria</taxon>
        <taxon>Bacillati</taxon>
        <taxon>Bacillota</taxon>
        <taxon>Bacilli</taxon>
        <taxon>Bacillales</taxon>
        <taxon>Bacillales Family XII. Incertae Sedis</taxon>
        <taxon>Exiguobacterium</taxon>
    </lineage>
</organism>
<dbReference type="Pfam" id="PF00561">
    <property type="entry name" value="Abhydrolase_1"/>
    <property type="match status" value="1"/>
</dbReference>
<dbReference type="STRING" id="360911.EAT1b_1766"/>
<keyword evidence="3" id="KW-1185">Reference proteome</keyword>
<dbReference type="Gene3D" id="3.40.50.1820">
    <property type="entry name" value="alpha/beta hydrolase"/>
    <property type="match status" value="1"/>
</dbReference>
<dbReference type="OrthoDB" id="59888at2"/>
<dbReference type="Proteomes" id="UP000000716">
    <property type="component" value="Chromosome"/>
</dbReference>
<dbReference type="HOGENOM" id="CLU_020336_9_3_9"/>
<sequence length="240" mass="27491">MIHQQMVQIQDCVLYAEYIQHHSKQVTIIMDAGYGDDSTTWRQVANEVSSYANVLLYDRAGLGKSGTSTNRRTSKEMVRELHQLIKQLDIASPFILVGHSFGGINMQLFASEYPNEVTGLVLVDTTPSDYRERFLPTMSQEFQNAYHKQFLREGNYTDFIESLHQVKRANLNLSIPTIIISAGKKDFYSTENQRLWNVLQKEMTGISSNASFVIAEQSAHYIQRDEPYLIVEAIQELLMK</sequence>
<dbReference type="InterPro" id="IPR050266">
    <property type="entry name" value="AB_hydrolase_sf"/>
</dbReference>
<dbReference type="EMBL" id="CP001615">
    <property type="protein sequence ID" value="ACQ70692.1"/>
    <property type="molecule type" value="Genomic_DNA"/>
</dbReference>
<protein>
    <submittedName>
        <fullName evidence="2">Alpha/beta hydrolase fold protein</fullName>
    </submittedName>
</protein>
<dbReference type="PRINTS" id="PR00111">
    <property type="entry name" value="ABHYDROLASE"/>
</dbReference>
<accession>C4L029</accession>
<feature type="domain" description="AB hydrolase-1" evidence="1">
    <location>
        <begin position="33"/>
        <end position="233"/>
    </location>
</feature>
<dbReference type="KEGG" id="eat:EAT1b_1766"/>
<reference evidence="2 3" key="1">
    <citation type="journal article" date="2011" name="J. Bacteriol.">
        <title>Complete genome sequence of the Thermophilic Bacterium Exiguobacterium sp. AT1b.</title>
        <authorList>
            <person name="Vishnivetskaya T.A."/>
            <person name="Lucas S."/>
            <person name="Copeland A."/>
            <person name="Lapidus A."/>
            <person name="Glavina Del Rio T."/>
            <person name="Dalin E."/>
            <person name="Tice H."/>
            <person name="Bruce D.C."/>
            <person name="Goodwin L.A."/>
            <person name="Pitluck S."/>
            <person name="Saunders E."/>
            <person name="Brettin T."/>
            <person name="Detter C."/>
            <person name="Han C."/>
            <person name="Larimer F."/>
            <person name="Land M.L."/>
            <person name="Hauser L.J."/>
            <person name="Kyrpides N.C."/>
            <person name="Ovchinnikova G."/>
            <person name="Kathariou S."/>
            <person name="Ramaley R.F."/>
            <person name="Rodrigues D.F."/>
            <person name="Hendrix C."/>
            <person name="Richardson P."/>
            <person name="Tiedje J.M."/>
        </authorList>
    </citation>
    <scope>NUCLEOTIDE SEQUENCE [LARGE SCALE GENOMIC DNA]</scope>
    <source>
        <strain evidence="3">ATCC BAA-1283 / AT1b</strain>
    </source>
</reference>